<dbReference type="InterPro" id="IPR006553">
    <property type="entry name" value="Leu-rich_rpt_Cys-con_subtyp"/>
</dbReference>
<proteinExistence type="predicted"/>
<reference evidence="1 2" key="1">
    <citation type="journal article" date="2019" name="Sci. Rep.">
        <title>Comparative genomics of chytrid fungi reveal insights into the obligate biotrophic and pathogenic lifestyle of Synchytrium endobioticum.</title>
        <authorList>
            <person name="van de Vossenberg B.T.L.H."/>
            <person name="Warris S."/>
            <person name="Nguyen H.D.T."/>
            <person name="van Gent-Pelzer M.P.E."/>
            <person name="Joly D.L."/>
            <person name="van de Geest H.C."/>
            <person name="Bonants P.J.M."/>
            <person name="Smith D.S."/>
            <person name="Levesque C.A."/>
            <person name="van der Lee T.A.J."/>
        </authorList>
    </citation>
    <scope>NUCLEOTIDE SEQUENCE [LARGE SCALE GENOMIC DNA]</scope>
    <source>
        <strain evidence="1 2">CBS 809.83</strain>
    </source>
</reference>
<protein>
    <recommendedName>
        <fullName evidence="3">F-box domain-containing protein</fullName>
    </recommendedName>
</protein>
<keyword evidence="2" id="KW-1185">Reference proteome</keyword>
<dbReference type="GO" id="GO:0019005">
    <property type="term" value="C:SCF ubiquitin ligase complex"/>
    <property type="evidence" value="ECO:0007669"/>
    <property type="project" value="TreeGrafter"/>
</dbReference>
<dbReference type="SUPFAM" id="SSF52047">
    <property type="entry name" value="RNI-like"/>
    <property type="match status" value="1"/>
</dbReference>
<dbReference type="SMART" id="SM00367">
    <property type="entry name" value="LRR_CC"/>
    <property type="match status" value="8"/>
</dbReference>
<dbReference type="AlphaFoldDB" id="A0A507DV93"/>
<name>A0A507DV93_9FUNG</name>
<dbReference type="EMBL" id="QEAQ01000099">
    <property type="protein sequence ID" value="TPX55679.1"/>
    <property type="molecule type" value="Genomic_DNA"/>
</dbReference>
<sequence>MSASAGLRRLRRSNVDATSRFVEEASTALAVQTSNRKKQRKSLVVLTPDERTSGNLEGPHRAAFCPPEILSSIIAFLILTGSEHDCMSTLRVNKAWFHATVRLLWRRPPIRPATWDQFLHALRRGGTTSPNPSLPRRRVLRSVPCPIIYGELVRELLLSDIQENITDRALLSIAEFCPNLRIINIERCQRATSVGVGKLVTLCEKLEQMDLTGIKAVNDDGLRRMFPTMRSSIKNLSLTLSGQVTSVGLLDTLAMLPKLERIWIQHCEMLTDESAAGMFTTCPELNDISLLDCRMCTSATVDLLASQIGSRLTQLTLGVSEHIRDPAVHTLVTNCPNLHGLTLALLRHITDATLFSIAAHLPKLHELGIFSSPHITNTGVHRLSLGCKRLERLCLYDCQALTAEAFVSVDTYLVRLDYLNIEHCRVIEATPEIRNLWKRCKDFYASRELLNALHIADLMYYSESLFGLSNPMQMSIETV</sequence>
<comment type="caution">
    <text evidence="1">The sequence shown here is derived from an EMBL/GenBank/DDBJ whole genome shotgun (WGS) entry which is preliminary data.</text>
</comment>
<dbReference type="Proteomes" id="UP000318582">
    <property type="component" value="Unassembled WGS sequence"/>
</dbReference>
<dbReference type="PANTHER" id="PTHR13318:SF247">
    <property type="entry name" value="GH16156P"/>
    <property type="match status" value="1"/>
</dbReference>
<evidence type="ECO:0000313" key="2">
    <source>
        <dbReference type="Proteomes" id="UP000318582"/>
    </source>
</evidence>
<evidence type="ECO:0000313" key="1">
    <source>
        <dbReference type="EMBL" id="TPX55679.1"/>
    </source>
</evidence>
<evidence type="ECO:0008006" key="3">
    <source>
        <dbReference type="Google" id="ProtNLM"/>
    </source>
</evidence>
<dbReference type="InterPro" id="IPR032675">
    <property type="entry name" value="LRR_dom_sf"/>
</dbReference>
<dbReference type="Gene3D" id="3.80.10.10">
    <property type="entry name" value="Ribonuclease Inhibitor"/>
    <property type="match status" value="2"/>
</dbReference>
<organism evidence="1 2">
    <name type="scientific">Powellomyces hirtus</name>
    <dbReference type="NCBI Taxonomy" id="109895"/>
    <lineage>
        <taxon>Eukaryota</taxon>
        <taxon>Fungi</taxon>
        <taxon>Fungi incertae sedis</taxon>
        <taxon>Chytridiomycota</taxon>
        <taxon>Chytridiomycota incertae sedis</taxon>
        <taxon>Chytridiomycetes</taxon>
        <taxon>Spizellomycetales</taxon>
        <taxon>Powellomycetaceae</taxon>
        <taxon>Powellomyces</taxon>
    </lineage>
</organism>
<dbReference type="STRING" id="109895.A0A507DV93"/>
<gene>
    <name evidence="1" type="ORF">PhCBS80983_g05108</name>
</gene>
<accession>A0A507DV93</accession>
<dbReference type="PANTHER" id="PTHR13318">
    <property type="entry name" value="PARTNER OF PAIRED, ISOFORM B-RELATED"/>
    <property type="match status" value="1"/>
</dbReference>
<dbReference type="GO" id="GO:0031146">
    <property type="term" value="P:SCF-dependent proteasomal ubiquitin-dependent protein catabolic process"/>
    <property type="evidence" value="ECO:0007669"/>
    <property type="project" value="TreeGrafter"/>
</dbReference>